<dbReference type="EMBL" id="LXQA010571484">
    <property type="protein sequence ID" value="MCI59875.1"/>
    <property type="molecule type" value="Genomic_DNA"/>
</dbReference>
<dbReference type="AlphaFoldDB" id="A0A392TIX6"/>
<feature type="transmembrane region" description="Helical" evidence="1">
    <location>
        <begin position="21"/>
        <end position="45"/>
    </location>
</feature>
<sequence length="67" mass="7580">MHTAHSIISAHKKDEGVRQSFVVALFAVVFLVVGVPYTMVVSALWSGTGCCLPRRRRRRILCRQHQC</sequence>
<proteinExistence type="predicted"/>
<comment type="caution">
    <text evidence="2">The sequence shown here is derived from an EMBL/GenBank/DDBJ whole genome shotgun (WGS) entry which is preliminary data.</text>
</comment>
<accession>A0A392TIX6</accession>
<name>A0A392TIX6_9FABA</name>
<evidence type="ECO:0000313" key="2">
    <source>
        <dbReference type="EMBL" id="MCI59875.1"/>
    </source>
</evidence>
<keyword evidence="1" id="KW-1133">Transmembrane helix</keyword>
<reference evidence="2 3" key="1">
    <citation type="journal article" date="2018" name="Front. Plant Sci.">
        <title>Red Clover (Trifolium pratense) and Zigzag Clover (T. medium) - A Picture of Genomic Similarities and Differences.</title>
        <authorList>
            <person name="Dluhosova J."/>
            <person name="Istvanek J."/>
            <person name="Nedelnik J."/>
            <person name="Repkova J."/>
        </authorList>
    </citation>
    <scope>NUCLEOTIDE SEQUENCE [LARGE SCALE GENOMIC DNA]</scope>
    <source>
        <strain evidence="3">cv. 10/8</strain>
        <tissue evidence="2">Leaf</tissue>
    </source>
</reference>
<organism evidence="2 3">
    <name type="scientific">Trifolium medium</name>
    <dbReference type="NCBI Taxonomy" id="97028"/>
    <lineage>
        <taxon>Eukaryota</taxon>
        <taxon>Viridiplantae</taxon>
        <taxon>Streptophyta</taxon>
        <taxon>Embryophyta</taxon>
        <taxon>Tracheophyta</taxon>
        <taxon>Spermatophyta</taxon>
        <taxon>Magnoliopsida</taxon>
        <taxon>eudicotyledons</taxon>
        <taxon>Gunneridae</taxon>
        <taxon>Pentapetalae</taxon>
        <taxon>rosids</taxon>
        <taxon>fabids</taxon>
        <taxon>Fabales</taxon>
        <taxon>Fabaceae</taxon>
        <taxon>Papilionoideae</taxon>
        <taxon>50 kb inversion clade</taxon>
        <taxon>NPAAA clade</taxon>
        <taxon>Hologalegina</taxon>
        <taxon>IRL clade</taxon>
        <taxon>Trifolieae</taxon>
        <taxon>Trifolium</taxon>
    </lineage>
</organism>
<keyword evidence="1" id="KW-0472">Membrane</keyword>
<evidence type="ECO:0000313" key="3">
    <source>
        <dbReference type="Proteomes" id="UP000265520"/>
    </source>
</evidence>
<dbReference type="Proteomes" id="UP000265520">
    <property type="component" value="Unassembled WGS sequence"/>
</dbReference>
<protein>
    <submittedName>
        <fullName evidence="2">Uncharacterized protein</fullName>
    </submittedName>
</protein>
<keyword evidence="3" id="KW-1185">Reference proteome</keyword>
<evidence type="ECO:0000256" key="1">
    <source>
        <dbReference type="SAM" id="Phobius"/>
    </source>
</evidence>
<keyword evidence="1" id="KW-0812">Transmembrane</keyword>